<dbReference type="AlphaFoldDB" id="A0A2H1V8R0"/>
<protein>
    <submittedName>
        <fullName evidence="2">SFRICE_030254</fullName>
    </submittedName>
</protein>
<name>A0A2H1V8R0_SPOFR</name>
<reference evidence="2" key="1">
    <citation type="submission" date="2016-07" db="EMBL/GenBank/DDBJ databases">
        <authorList>
            <person name="Bretaudeau A."/>
        </authorList>
    </citation>
    <scope>NUCLEOTIDE SEQUENCE</scope>
    <source>
        <strain evidence="2">Rice</strain>
        <tissue evidence="2">Whole body</tissue>
    </source>
</reference>
<accession>A0A2H1V8R0</accession>
<dbReference type="EMBL" id="ODYU01001014">
    <property type="protein sequence ID" value="SOQ36644.1"/>
    <property type="molecule type" value="Genomic_DNA"/>
</dbReference>
<gene>
    <name evidence="2" type="ORF">SFRICE_030254</name>
</gene>
<organism evidence="2">
    <name type="scientific">Spodoptera frugiperda</name>
    <name type="common">Fall armyworm</name>
    <dbReference type="NCBI Taxonomy" id="7108"/>
    <lineage>
        <taxon>Eukaryota</taxon>
        <taxon>Metazoa</taxon>
        <taxon>Ecdysozoa</taxon>
        <taxon>Arthropoda</taxon>
        <taxon>Hexapoda</taxon>
        <taxon>Insecta</taxon>
        <taxon>Pterygota</taxon>
        <taxon>Neoptera</taxon>
        <taxon>Endopterygota</taxon>
        <taxon>Lepidoptera</taxon>
        <taxon>Glossata</taxon>
        <taxon>Ditrysia</taxon>
        <taxon>Noctuoidea</taxon>
        <taxon>Noctuidae</taxon>
        <taxon>Amphipyrinae</taxon>
        <taxon>Spodoptera</taxon>
    </lineage>
</organism>
<sequence length="69" mass="7641">MKEDSSDLKSMYNLRDPMTSPALGEARGSVRLVLTKNHPVPSPALSRSPDRYFKSCSTSIKLQAFKQAV</sequence>
<evidence type="ECO:0000256" key="1">
    <source>
        <dbReference type="SAM" id="MobiDB-lite"/>
    </source>
</evidence>
<feature type="region of interest" description="Disordered" evidence="1">
    <location>
        <begin position="1"/>
        <end position="23"/>
    </location>
</feature>
<proteinExistence type="predicted"/>
<evidence type="ECO:0000313" key="2">
    <source>
        <dbReference type="EMBL" id="SOQ36644.1"/>
    </source>
</evidence>